<keyword evidence="9" id="KW-1185">Reference proteome</keyword>
<feature type="compositionally biased region" description="Low complexity" evidence="6">
    <location>
        <begin position="188"/>
        <end position="198"/>
    </location>
</feature>
<keyword evidence="3 7" id="KW-0812">Transmembrane</keyword>
<feature type="transmembrane region" description="Helical" evidence="7">
    <location>
        <begin position="46"/>
        <end position="64"/>
    </location>
</feature>
<dbReference type="AlphaFoldDB" id="A0AAD6Y5B5"/>
<dbReference type="PANTHER" id="PTHR45649:SF6">
    <property type="entry name" value="GABA-SPECIFIC PERMEASE"/>
    <property type="match status" value="1"/>
</dbReference>
<comment type="subcellular location">
    <subcellularLocation>
        <location evidence="1">Membrane</location>
        <topology evidence="1">Multi-pass membrane protein</topology>
    </subcellularLocation>
</comment>
<dbReference type="GO" id="GO:0016020">
    <property type="term" value="C:membrane"/>
    <property type="evidence" value="ECO:0007669"/>
    <property type="project" value="UniProtKB-SubCell"/>
</dbReference>
<feature type="transmembrane region" description="Helical" evidence="7">
    <location>
        <begin position="104"/>
        <end position="128"/>
    </location>
</feature>
<gene>
    <name evidence="8" type="ORF">GGX14DRAFT_574191</name>
</gene>
<dbReference type="EMBL" id="JARJCW010000078">
    <property type="protein sequence ID" value="KAJ7197407.1"/>
    <property type="molecule type" value="Genomic_DNA"/>
</dbReference>
<evidence type="ECO:0000256" key="1">
    <source>
        <dbReference type="ARBA" id="ARBA00004141"/>
    </source>
</evidence>
<sequence length="208" mass="22288">MATILFNSVGKAGTLAIWALIIITLWMSGMDFLIAGSRQTKTPLHAVVFLGVMAILLGLLSFAGPLAISAVFTMIIACQYICFTTSIIARWVGGQKFVPGPFNLGFLSAPVSFIASAYMIFIILVFMFPAIPGPTSLSMNYTVVVVGGTVILSLGYYFFPKYGGRHWFIGPVETIGQVLTHEGEKDSSGSSSKPSSRSQLAVVTFKPT</sequence>
<evidence type="ECO:0000256" key="6">
    <source>
        <dbReference type="SAM" id="MobiDB-lite"/>
    </source>
</evidence>
<dbReference type="GO" id="GO:0022857">
    <property type="term" value="F:transmembrane transporter activity"/>
    <property type="evidence" value="ECO:0007669"/>
    <property type="project" value="UniProtKB-ARBA"/>
</dbReference>
<evidence type="ECO:0000256" key="5">
    <source>
        <dbReference type="ARBA" id="ARBA00023136"/>
    </source>
</evidence>
<proteinExistence type="predicted"/>
<feature type="transmembrane region" description="Helical" evidence="7">
    <location>
        <begin position="70"/>
        <end position="92"/>
    </location>
</feature>
<evidence type="ECO:0000256" key="3">
    <source>
        <dbReference type="ARBA" id="ARBA00022692"/>
    </source>
</evidence>
<feature type="region of interest" description="Disordered" evidence="6">
    <location>
        <begin position="182"/>
        <end position="208"/>
    </location>
</feature>
<protein>
    <submittedName>
        <fullName evidence="8">Uncharacterized protein</fullName>
    </submittedName>
</protein>
<accession>A0AAD6Y5B5</accession>
<evidence type="ECO:0000256" key="4">
    <source>
        <dbReference type="ARBA" id="ARBA00022989"/>
    </source>
</evidence>
<feature type="transmembrane region" description="Helical" evidence="7">
    <location>
        <begin position="140"/>
        <end position="159"/>
    </location>
</feature>
<evidence type="ECO:0000256" key="2">
    <source>
        <dbReference type="ARBA" id="ARBA00022448"/>
    </source>
</evidence>
<evidence type="ECO:0000313" key="8">
    <source>
        <dbReference type="EMBL" id="KAJ7197407.1"/>
    </source>
</evidence>
<organism evidence="8 9">
    <name type="scientific">Mycena pura</name>
    <dbReference type="NCBI Taxonomy" id="153505"/>
    <lineage>
        <taxon>Eukaryota</taxon>
        <taxon>Fungi</taxon>
        <taxon>Dikarya</taxon>
        <taxon>Basidiomycota</taxon>
        <taxon>Agaricomycotina</taxon>
        <taxon>Agaricomycetes</taxon>
        <taxon>Agaricomycetidae</taxon>
        <taxon>Agaricales</taxon>
        <taxon>Marasmiineae</taxon>
        <taxon>Mycenaceae</taxon>
        <taxon>Mycena</taxon>
    </lineage>
</organism>
<keyword evidence="5 7" id="KW-0472">Membrane</keyword>
<name>A0AAD6Y5B5_9AGAR</name>
<keyword evidence="2" id="KW-0813">Transport</keyword>
<comment type="caution">
    <text evidence="8">The sequence shown here is derived from an EMBL/GenBank/DDBJ whole genome shotgun (WGS) entry which is preliminary data.</text>
</comment>
<evidence type="ECO:0000256" key="7">
    <source>
        <dbReference type="SAM" id="Phobius"/>
    </source>
</evidence>
<reference evidence="8" key="1">
    <citation type="submission" date="2023-03" db="EMBL/GenBank/DDBJ databases">
        <title>Massive genome expansion in bonnet fungi (Mycena s.s.) driven by repeated elements and novel gene families across ecological guilds.</title>
        <authorList>
            <consortium name="Lawrence Berkeley National Laboratory"/>
            <person name="Harder C.B."/>
            <person name="Miyauchi S."/>
            <person name="Viragh M."/>
            <person name="Kuo A."/>
            <person name="Thoen E."/>
            <person name="Andreopoulos B."/>
            <person name="Lu D."/>
            <person name="Skrede I."/>
            <person name="Drula E."/>
            <person name="Henrissat B."/>
            <person name="Morin E."/>
            <person name="Kohler A."/>
            <person name="Barry K."/>
            <person name="LaButti K."/>
            <person name="Morin E."/>
            <person name="Salamov A."/>
            <person name="Lipzen A."/>
            <person name="Mereny Z."/>
            <person name="Hegedus B."/>
            <person name="Baldrian P."/>
            <person name="Stursova M."/>
            <person name="Weitz H."/>
            <person name="Taylor A."/>
            <person name="Grigoriev I.V."/>
            <person name="Nagy L.G."/>
            <person name="Martin F."/>
            <person name="Kauserud H."/>
        </authorList>
    </citation>
    <scope>NUCLEOTIDE SEQUENCE</scope>
    <source>
        <strain evidence="8">9144</strain>
    </source>
</reference>
<evidence type="ECO:0000313" key="9">
    <source>
        <dbReference type="Proteomes" id="UP001219525"/>
    </source>
</evidence>
<feature type="transmembrane region" description="Helical" evidence="7">
    <location>
        <begin position="15"/>
        <end position="34"/>
    </location>
</feature>
<dbReference type="Proteomes" id="UP001219525">
    <property type="component" value="Unassembled WGS sequence"/>
</dbReference>
<dbReference type="PANTHER" id="PTHR45649">
    <property type="entry name" value="AMINO-ACID PERMEASE BAT1"/>
    <property type="match status" value="1"/>
</dbReference>
<keyword evidence="4 7" id="KW-1133">Transmembrane helix</keyword>